<name>A0AAD4J0N0_PERFH</name>
<dbReference type="PANTHER" id="PTHR47947">
    <property type="entry name" value="CYTOCHROME P450 82C3-RELATED"/>
    <property type="match status" value="1"/>
</dbReference>
<comment type="subcellular location">
    <subcellularLocation>
        <location evidence="1">Membrane</location>
        <topology evidence="1">Single-pass membrane protein</topology>
    </subcellularLocation>
</comment>
<evidence type="ECO:0000256" key="4">
    <source>
        <dbReference type="ARBA" id="ARBA00023002"/>
    </source>
</evidence>
<evidence type="ECO:0000256" key="6">
    <source>
        <dbReference type="ARBA" id="ARBA00023033"/>
    </source>
</evidence>
<dbReference type="Pfam" id="PF00067">
    <property type="entry name" value="p450"/>
    <property type="match status" value="1"/>
</dbReference>
<keyword evidence="2" id="KW-0349">Heme</keyword>
<keyword evidence="7" id="KW-0472">Membrane</keyword>
<keyword evidence="7" id="KW-0812">Transmembrane</keyword>
<evidence type="ECO:0000256" key="2">
    <source>
        <dbReference type="ARBA" id="ARBA00022617"/>
    </source>
</evidence>
<reference evidence="8 9" key="1">
    <citation type="journal article" date="2021" name="Nat. Commun.">
        <title>Incipient diploidization of the medicinal plant Perilla within 10,000 years.</title>
        <authorList>
            <person name="Zhang Y."/>
            <person name="Shen Q."/>
            <person name="Leng L."/>
            <person name="Zhang D."/>
            <person name="Chen S."/>
            <person name="Shi Y."/>
            <person name="Ning Z."/>
            <person name="Chen S."/>
        </authorList>
    </citation>
    <scope>NUCLEOTIDE SEQUENCE [LARGE SCALE GENOMIC DNA]</scope>
    <source>
        <strain evidence="9">cv. PC099</strain>
    </source>
</reference>
<dbReference type="GO" id="GO:0016705">
    <property type="term" value="F:oxidoreductase activity, acting on paired donors, with incorporation or reduction of molecular oxygen"/>
    <property type="evidence" value="ECO:0007669"/>
    <property type="project" value="InterPro"/>
</dbReference>
<feature type="transmembrane region" description="Helical" evidence="7">
    <location>
        <begin position="6"/>
        <end position="24"/>
    </location>
</feature>
<feature type="non-terminal residue" evidence="8">
    <location>
        <position position="288"/>
    </location>
</feature>
<evidence type="ECO:0008006" key="10">
    <source>
        <dbReference type="Google" id="ProtNLM"/>
    </source>
</evidence>
<sequence length="288" mass="33393">MEFSLLYTSLSLSLFFIIVILKFFTRKYYRLPPSPAPALPLFGHLHLLAPPLHRTFRRFSQTHGPIFSLKLGVRRVVVVSSPQLVEECFTKNDIVFSNRPRSLANQYIGYDHTTMAGAPYGHHWRNLRRLASVEVLASSRLNALSELRQAEMRRTLQKLTTSKDYAVVELRPKIFQHIFNVIMMMLAGKRYSSDDVKSGKQLHEMVSEVFESSQSSNPEDFLPFLNWIDYRGLKKKLSDVGKKLDEFYECLLTEHRREKRNTIIGHLLFLQESDPGFHTDQTIKGFIT</sequence>
<keyword evidence="4" id="KW-0560">Oxidoreductase</keyword>
<dbReference type="PANTHER" id="PTHR47947:SF57">
    <property type="entry name" value="CYTOCHROME P450 81F3-LIKE"/>
    <property type="match status" value="1"/>
</dbReference>
<evidence type="ECO:0000256" key="5">
    <source>
        <dbReference type="ARBA" id="ARBA00023004"/>
    </source>
</evidence>
<organism evidence="8 9">
    <name type="scientific">Perilla frutescens var. hirtella</name>
    <name type="common">Perilla citriodora</name>
    <name type="synonym">Perilla setoyensis</name>
    <dbReference type="NCBI Taxonomy" id="608512"/>
    <lineage>
        <taxon>Eukaryota</taxon>
        <taxon>Viridiplantae</taxon>
        <taxon>Streptophyta</taxon>
        <taxon>Embryophyta</taxon>
        <taxon>Tracheophyta</taxon>
        <taxon>Spermatophyta</taxon>
        <taxon>Magnoliopsida</taxon>
        <taxon>eudicotyledons</taxon>
        <taxon>Gunneridae</taxon>
        <taxon>Pentapetalae</taxon>
        <taxon>asterids</taxon>
        <taxon>lamiids</taxon>
        <taxon>Lamiales</taxon>
        <taxon>Lamiaceae</taxon>
        <taxon>Nepetoideae</taxon>
        <taxon>Elsholtzieae</taxon>
        <taxon>Perilla</taxon>
    </lineage>
</organism>
<dbReference type="InterPro" id="IPR050651">
    <property type="entry name" value="Plant_Cytochrome_P450_Monoox"/>
</dbReference>
<evidence type="ECO:0000256" key="1">
    <source>
        <dbReference type="ARBA" id="ARBA00004167"/>
    </source>
</evidence>
<dbReference type="PRINTS" id="PR00463">
    <property type="entry name" value="EP450I"/>
</dbReference>
<keyword evidence="3" id="KW-0479">Metal-binding</keyword>
<dbReference type="GO" id="GO:0016020">
    <property type="term" value="C:membrane"/>
    <property type="evidence" value="ECO:0007669"/>
    <property type="project" value="UniProtKB-SubCell"/>
</dbReference>
<keyword evidence="6" id="KW-0503">Monooxygenase</keyword>
<gene>
    <name evidence="8" type="ORF">C2S53_000440</name>
</gene>
<protein>
    <recommendedName>
        <fullName evidence="10">Cytochrome P450</fullName>
    </recommendedName>
</protein>
<keyword evidence="7" id="KW-1133">Transmembrane helix</keyword>
<keyword evidence="5" id="KW-0408">Iron</keyword>
<evidence type="ECO:0000313" key="9">
    <source>
        <dbReference type="Proteomes" id="UP001190926"/>
    </source>
</evidence>
<evidence type="ECO:0000256" key="3">
    <source>
        <dbReference type="ARBA" id="ARBA00022723"/>
    </source>
</evidence>
<keyword evidence="9" id="KW-1185">Reference proteome</keyword>
<dbReference type="SUPFAM" id="SSF48264">
    <property type="entry name" value="Cytochrome P450"/>
    <property type="match status" value="1"/>
</dbReference>
<dbReference type="Gene3D" id="1.10.630.10">
    <property type="entry name" value="Cytochrome P450"/>
    <property type="match status" value="1"/>
</dbReference>
<dbReference type="InterPro" id="IPR001128">
    <property type="entry name" value="Cyt_P450"/>
</dbReference>
<proteinExistence type="predicted"/>
<dbReference type="GO" id="GO:0020037">
    <property type="term" value="F:heme binding"/>
    <property type="evidence" value="ECO:0007669"/>
    <property type="project" value="InterPro"/>
</dbReference>
<evidence type="ECO:0000313" key="8">
    <source>
        <dbReference type="EMBL" id="KAH6824998.1"/>
    </source>
</evidence>
<dbReference type="InterPro" id="IPR002401">
    <property type="entry name" value="Cyt_P450_E_grp-I"/>
</dbReference>
<accession>A0AAD4J0N0</accession>
<dbReference type="EMBL" id="SDAM02000267">
    <property type="protein sequence ID" value="KAH6824998.1"/>
    <property type="molecule type" value="Genomic_DNA"/>
</dbReference>
<dbReference type="Proteomes" id="UP001190926">
    <property type="component" value="Unassembled WGS sequence"/>
</dbReference>
<dbReference type="GO" id="GO:0004497">
    <property type="term" value="F:monooxygenase activity"/>
    <property type="evidence" value="ECO:0007669"/>
    <property type="project" value="UniProtKB-KW"/>
</dbReference>
<dbReference type="AlphaFoldDB" id="A0AAD4J0N0"/>
<evidence type="ECO:0000256" key="7">
    <source>
        <dbReference type="SAM" id="Phobius"/>
    </source>
</evidence>
<dbReference type="InterPro" id="IPR036396">
    <property type="entry name" value="Cyt_P450_sf"/>
</dbReference>
<comment type="caution">
    <text evidence="8">The sequence shown here is derived from an EMBL/GenBank/DDBJ whole genome shotgun (WGS) entry which is preliminary data.</text>
</comment>
<dbReference type="GO" id="GO:0005506">
    <property type="term" value="F:iron ion binding"/>
    <property type="evidence" value="ECO:0007669"/>
    <property type="project" value="InterPro"/>
</dbReference>